<dbReference type="RefSeq" id="WP_163489925.1">
    <property type="nucleotide sequence ID" value="NZ_JACVEL010000004.1"/>
</dbReference>
<organism evidence="4 5">
    <name type="scientific">Taishania pollutisoli</name>
    <dbReference type="NCBI Taxonomy" id="2766479"/>
    <lineage>
        <taxon>Bacteria</taxon>
        <taxon>Pseudomonadati</taxon>
        <taxon>Bacteroidota</taxon>
        <taxon>Flavobacteriia</taxon>
        <taxon>Flavobacteriales</taxon>
        <taxon>Crocinitomicaceae</taxon>
        <taxon>Taishania</taxon>
    </lineage>
</organism>
<dbReference type="InterPro" id="IPR001296">
    <property type="entry name" value="Glyco_trans_1"/>
</dbReference>
<dbReference type="EMBL" id="JACVEL010000004">
    <property type="protein sequence ID" value="MBC9812542.1"/>
    <property type="molecule type" value="Genomic_DNA"/>
</dbReference>
<dbReference type="PANTHER" id="PTHR46401">
    <property type="entry name" value="GLYCOSYLTRANSFERASE WBBK-RELATED"/>
    <property type="match status" value="1"/>
</dbReference>
<dbReference type="SUPFAM" id="SSF53756">
    <property type="entry name" value="UDP-Glycosyltransferase/glycogen phosphorylase"/>
    <property type="match status" value="1"/>
</dbReference>
<evidence type="ECO:0000313" key="5">
    <source>
        <dbReference type="Proteomes" id="UP000652681"/>
    </source>
</evidence>
<name>A0A8J6P632_9FLAO</name>
<comment type="caution">
    <text evidence="4">The sequence shown here is derived from an EMBL/GenBank/DDBJ whole genome shotgun (WGS) entry which is preliminary data.</text>
</comment>
<dbReference type="GO" id="GO:0016757">
    <property type="term" value="F:glycosyltransferase activity"/>
    <property type="evidence" value="ECO:0007669"/>
    <property type="project" value="InterPro"/>
</dbReference>
<accession>A0A8J6P632</accession>
<evidence type="ECO:0000259" key="2">
    <source>
        <dbReference type="Pfam" id="PF00534"/>
    </source>
</evidence>
<evidence type="ECO:0000259" key="3">
    <source>
        <dbReference type="Pfam" id="PF13439"/>
    </source>
</evidence>
<sequence>MEGFGWYTYEVTKRLVEQYPEHDFYFFFDRPYDKRFIFGTNVTPIVLNPPARHPVLFYIWFEWSVKRALKKYNIDLFFSPDGYLSLGSDVKQIGVIHDLNFEHHPQDLPKNALKYLRRFFPKFADKAQHIITVSEYSKQDIIETYGVSPEKVTAIWNGASDAFKPLPDEEKQAVKSRYTDGQDYFLFVGALHPRKNLIRLVQAFERFKQTTNSTTQLLIVGELLWKNEQFRQAISTDNHSEIKFTGHLSLEELIRVTGAAKLLTFVPYFEGFGIPLVEAMKCGTPILSGNLTSLPEVAGDAAVYCDPFDVEDIASNMARLDNDPERLSQLSRAGSERAKLFGWDHCADAVAKVLGL</sequence>
<dbReference type="GO" id="GO:0009103">
    <property type="term" value="P:lipopolysaccharide biosynthetic process"/>
    <property type="evidence" value="ECO:0007669"/>
    <property type="project" value="TreeGrafter"/>
</dbReference>
<evidence type="ECO:0000256" key="1">
    <source>
        <dbReference type="ARBA" id="ARBA00022679"/>
    </source>
</evidence>
<keyword evidence="1" id="KW-0808">Transferase</keyword>
<reference evidence="4" key="1">
    <citation type="submission" date="2020-09" db="EMBL/GenBank/DDBJ databases">
        <title>Taishania pollutisoli gen. nov., sp. nov., Isolated from Tetrabromobisphenol A-Contaminated Soil.</title>
        <authorList>
            <person name="Chen Q."/>
        </authorList>
    </citation>
    <scope>NUCLEOTIDE SEQUENCE</scope>
    <source>
        <strain evidence="4">CZZ-1</strain>
    </source>
</reference>
<feature type="domain" description="Glycosyltransferase subfamily 4-like N-terminal" evidence="3">
    <location>
        <begin position="3"/>
        <end position="159"/>
    </location>
</feature>
<dbReference type="PANTHER" id="PTHR46401:SF2">
    <property type="entry name" value="GLYCOSYLTRANSFERASE WBBK-RELATED"/>
    <property type="match status" value="1"/>
</dbReference>
<dbReference type="Gene3D" id="3.40.50.2000">
    <property type="entry name" value="Glycogen Phosphorylase B"/>
    <property type="match status" value="2"/>
</dbReference>
<dbReference type="Pfam" id="PF13439">
    <property type="entry name" value="Glyco_transf_4"/>
    <property type="match status" value="1"/>
</dbReference>
<protein>
    <submittedName>
        <fullName evidence="4">Glycosyltransferase family 4 protein</fullName>
    </submittedName>
</protein>
<gene>
    <name evidence="4" type="ORF">H9Y05_08680</name>
</gene>
<dbReference type="InterPro" id="IPR028098">
    <property type="entry name" value="Glyco_trans_4-like_N"/>
</dbReference>
<feature type="domain" description="Glycosyl transferase family 1" evidence="2">
    <location>
        <begin position="169"/>
        <end position="336"/>
    </location>
</feature>
<proteinExistence type="predicted"/>
<keyword evidence="5" id="KW-1185">Reference proteome</keyword>
<dbReference type="Pfam" id="PF00534">
    <property type="entry name" value="Glycos_transf_1"/>
    <property type="match status" value="1"/>
</dbReference>
<dbReference type="AlphaFoldDB" id="A0A8J6P632"/>
<dbReference type="CDD" id="cd03809">
    <property type="entry name" value="GT4_MtfB-like"/>
    <property type="match status" value="1"/>
</dbReference>
<dbReference type="Proteomes" id="UP000652681">
    <property type="component" value="Unassembled WGS sequence"/>
</dbReference>
<evidence type="ECO:0000313" key="4">
    <source>
        <dbReference type="EMBL" id="MBC9812542.1"/>
    </source>
</evidence>